<organism evidence="1 2">
    <name type="scientific">Gossypium raimondii</name>
    <name type="common">Peruvian cotton</name>
    <name type="synonym">Gossypium klotzschianum subsp. raimondii</name>
    <dbReference type="NCBI Taxonomy" id="29730"/>
    <lineage>
        <taxon>Eukaryota</taxon>
        <taxon>Viridiplantae</taxon>
        <taxon>Streptophyta</taxon>
        <taxon>Embryophyta</taxon>
        <taxon>Tracheophyta</taxon>
        <taxon>Spermatophyta</taxon>
        <taxon>Magnoliopsida</taxon>
        <taxon>eudicotyledons</taxon>
        <taxon>Gunneridae</taxon>
        <taxon>Pentapetalae</taxon>
        <taxon>rosids</taxon>
        <taxon>malvids</taxon>
        <taxon>Malvales</taxon>
        <taxon>Malvaceae</taxon>
        <taxon>Malvoideae</taxon>
        <taxon>Gossypium</taxon>
    </lineage>
</organism>
<gene>
    <name evidence="1" type="ORF">Gorai_018120</name>
</gene>
<sequence>MVTEEGIWNLDIFRIWLSEDIIRRIASIPLPDSSVGYDRIACIRSGSGSFSIKSAYKMLSENSWDQRGKVERVRRDIGVEERCTICGLCVEDVLHAIKDCSVAKDGAAKIDFGDAATGVIIKDQQRNWILGFNRRLGQSLMLSFE</sequence>
<comment type="caution">
    <text evidence="1">The sequence shown here is derived from an EMBL/GenBank/DDBJ whole genome shotgun (WGS) entry which is preliminary data.</text>
</comment>
<evidence type="ECO:0008006" key="3">
    <source>
        <dbReference type="Google" id="ProtNLM"/>
    </source>
</evidence>
<protein>
    <recommendedName>
        <fullName evidence="3">Reverse transcriptase zinc-binding domain-containing protein</fullName>
    </recommendedName>
</protein>
<accession>A0A7J8PK30</accession>
<reference evidence="1 2" key="1">
    <citation type="journal article" date="2019" name="Genome Biol. Evol.">
        <title>Insights into the evolution of the New World diploid cottons (Gossypium, subgenus Houzingenia) based on genome sequencing.</title>
        <authorList>
            <person name="Grover C.E."/>
            <person name="Arick M.A. 2nd"/>
            <person name="Thrash A."/>
            <person name="Conover J.L."/>
            <person name="Sanders W.S."/>
            <person name="Peterson D.G."/>
            <person name="Frelichowski J.E."/>
            <person name="Scheffler J.A."/>
            <person name="Scheffler B.E."/>
            <person name="Wendel J.F."/>
        </authorList>
    </citation>
    <scope>NUCLEOTIDE SEQUENCE [LARGE SCALE GENOMIC DNA]</scope>
    <source>
        <strain evidence="1">8</strain>
        <tissue evidence="1">Leaf</tissue>
    </source>
</reference>
<name>A0A7J8PK30_GOSRA</name>
<dbReference type="AlphaFoldDB" id="A0A7J8PK30"/>
<feature type="non-terminal residue" evidence="1">
    <location>
        <position position="1"/>
    </location>
</feature>
<evidence type="ECO:0000313" key="2">
    <source>
        <dbReference type="Proteomes" id="UP000593578"/>
    </source>
</evidence>
<dbReference type="Proteomes" id="UP000593578">
    <property type="component" value="Unassembled WGS sequence"/>
</dbReference>
<evidence type="ECO:0000313" key="1">
    <source>
        <dbReference type="EMBL" id="MBA0589370.1"/>
    </source>
</evidence>
<proteinExistence type="predicted"/>
<dbReference type="EMBL" id="JABEZZ010000007">
    <property type="protein sequence ID" value="MBA0589370.1"/>
    <property type="molecule type" value="Genomic_DNA"/>
</dbReference>